<dbReference type="Gene3D" id="1.10.418.20">
    <property type="match status" value="1"/>
</dbReference>
<comment type="caution">
    <text evidence="1">The sequence shown here is derived from an EMBL/GenBank/DDBJ whole genome shotgun (WGS) entry which is preliminary data.</text>
</comment>
<gene>
    <name evidence="1" type="ORF">M9Y10_008266</name>
</gene>
<organism evidence="1 2">
    <name type="scientific">Tritrichomonas musculus</name>
    <dbReference type="NCBI Taxonomy" id="1915356"/>
    <lineage>
        <taxon>Eukaryota</taxon>
        <taxon>Metamonada</taxon>
        <taxon>Parabasalia</taxon>
        <taxon>Tritrichomonadida</taxon>
        <taxon>Tritrichomonadidae</taxon>
        <taxon>Tritrichomonas</taxon>
    </lineage>
</organism>
<evidence type="ECO:0000313" key="2">
    <source>
        <dbReference type="Proteomes" id="UP001470230"/>
    </source>
</evidence>
<proteinExistence type="predicted"/>
<dbReference type="EMBL" id="JAPFFF010000014">
    <property type="protein sequence ID" value="KAK8870384.1"/>
    <property type="molecule type" value="Genomic_DNA"/>
</dbReference>
<dbReference type="InterPro" id="IPR038765">
    <property type="entry name" value="Papain-like_cys_pep_sf"/>
</dbReference>
<keyword evidence="2" id="KW-1185">Reference proteome</keyword>
<dbReference type="Proteomes" id="UP001470230">
    <property type="component" value="Unassembled WGS sequence"/>
</dbReference>
<accession>A0ABR2IXY9</accession>
<sequence>MDFEELGGYAIRKVILEFFVDVFFGENPMGNHNAIQDIDQMKPAQDNSSDCGLFVSKFAAQWLSGKVSRLTKLCFGYCVSSTHVRFAH</sequence>
<dbReference type="SUPFAM" id="SSF54001">
    <property type="entry name" value="Cysteine proteinases"/>
    <property type="match status" value="1"/>
</dbReference>
<name>A0ABR2IXY9_9EUKA</name>
<protein>
    <recommendedName>
        <fullName evidence="3">Ubiquitin-like protease family profile domain-containing protein</fullName>
    </recommendedName>
</protein>
<reference evidence="1 2" key="1">
    <citation type="submission" date="2024-04" db="EMBL/GenBank/DDBJ databases">
        <title>Tritrichomonas musculus Genome.</title>
        <authorList>
            <person name="Alves-Ferreira E."/>
            <person name="Grigg M."/>
            <person name="Lorenzi H."/>
            <person name="Galac M."/>
        </authorList>
    </citation>
    <scope>NUCLEOTIDE SEQUENCE [LARGE SCALE GENOMIC DNA]</scope>
    <source>
        <strain evidence="1 2">EAF2021</strain>
    </source>
</reference>
<evidence type="ECO:0000313" key="1">
    <source>
        <dbReference type="EMBL" id="KAK8870384.1"/>
    </source>
</evidence>
<evidence type="ECO:0008006" key="3">
    <source>
        <dbReference type="Google" id="ProtNLM"/>
    </source>
</evidence>